<keyword evidence="2" id="KW-0472">Membrane</keyword>
<sequence>MFSINHQRIRERWRLYFPEGFWSEWKALSKLAVPIMITSLLEYLTAPISLFFCGKLGKTELAAAGLAISLFHTAGLSFIMGLLTAAETLFS</sequence>
<feature type="transmembrane region" description="Helical" evidence="2">
    <location>
        <begin position="61"/>
        <end position="86"/>
    </location>
</feature>
<feature type="non-terminal residue" evidence="3">
    <location>
        <position position="91"/>
    </location>
</feature>
<reference evidence="3 4" key="1">
    <citation type="submission" date="2019-07" db="EMBL/GenBank/DDBJ databases">
        <authorList>
            <person name="Jastrzebski P J."/>
            <person name="Paukszto L."/>
            <person name="Jastrzebski P J."/>
        </authorList>
    </citation>
    <scope>NUCLEOTIDE SEQUENCE [LARGE SCALE GENOMIC DNA]</scope>
    <source>
        <strain evidence="3 4">WMS-il1</strain>
    </source>
</reference>
<evidence type="ECO:0000256" key="2">
    <source>
        <dbReference type="SAM" id="Phobius"/>
    </source>
</evidence>
<feature type="transmembrane region" description="Helical" evidence="2">
    <location>
        <begin position="31"/>
        <end position="54"/>
    </location>
</feature>
<protein>
    <recommendedName>
        <fullName evidence="5">Multidrug and toxin extrusion protein</fullName>
    </recommendedName>
</protein>
<accession>A0A564Y2R8</accession>
<dbReference type="Proteomes" id="UP000321570">
    <property type="component" value="Unassembled WGS sequence"/>
</dbReference>
<evidence type="ECO:0008006" key="5">
    <source>
        <dbReference type="Google" id="ProtNLM"/>
    </source>
</evidence>
<organism evidence="3 4">
    <name type="scientific">Hymenolepis diminuta</name>
    <name type="common">Rat tapeworm</name>
    <dbReference type="NCBI Taxonomy" id="6216"/>
    <lineage>
        <taxon>Eukaryota</taxon>
        <taxon>Metazoa</taxon>
        <taxon>Spiralia</taxon>
        <taxon>Lophotrochozoa</taxon>
        <taxon>Platyhelminthes</taxon>
        <taxon>Cestoda</taxon>
        <taxon>Eucestoda</taxon>
        <taxon>Cyclophyllidea</taxon>
        <taxon>Hymenolepididae</taxon>
        <taxon>Hymenolepis</taxon>
    </lineage>
</organism>
<comment type="similarity">
    <text evidence="1">Belongs to the multi antimicrobial extrusion (MATE) (TC 2.A.66.1) family.</text>
</comment>
<dbReference type="Pfam" id="PF01554">
    <property type="entry name" value="MatE"/>
    <property type="match status" value="1"/>
</dbReference>
<gene>
    <name evidence="3" type="ORF">WMSIL1_LOCUS1952</name>
</gene>
<dbReference type="GO" id="GO:0015297">
    <property type="term" value="F:antiporter activity"/>
    <property type="evidence" value="ECO:0007669"/>
    <property type="project" value="InterPro"/>
</dbReference>
<dbReference type="AlphaFoldDB" id="A0A564Y2R8"/>
<evidence type="ECO:0000313" key="3">
    <source>
        <dbReference type="EMBL" id="VUZ40843.1"/>
    </source>
</evidence>
<proteinExistence type="inferred from homology"/>
<dbReference type="EMBL" id="CABIJS010000044">
    <property type="protein sequence ID" value="VUZ40843.1"/>
    <property type="molecule type" value="Genomic_DNA"/>
</dbReference>
<keyword evidence="4" id="KW-1185">Reference proteome</keyword>
<keyword evidence="2" id="KW-1133">Transmembrane helix</keyword>
<keyword evidence="2" id="KW-0812">Transmembrane</keyword>
<evidence type="ECO:0000313" key="4">
    <source>
        <dbReference type="Proteomes" id="UP000321570"/>
    </source>
</evidence>
<name>A0A564Y2R8_HYMDI</name>
<evidence type="ECO:0000256" key="1">
    <source>
        <dbReference type="ARBA" id="ARBA00010199"/>
    </source>
</evidence>
<dbReference type="InterPro" id="IPR002528">
    <property type="entry name" value="MATE_fam"/>
</dbReference>
<dbReference type="GO" id="GO:0042910">
    <property type="term" value="F:xenobiotic transmembrane transporter activity"/>
    <property type="evidence" value="ECO:0007669"/>
    <property type="project" value="InterPro"/>
</dbReference>
<dbReference type="PANTHER" id="PTHR11206">
    <property type="entry name" value="MULTIDRUG RESISTANCE PROTEIN"/>
    <property type="match status" value="1"/>
</dbReference>
<dbReference type="GO" id="GO:0016020">
    <property type="term" value="C:membrane"/>
    <property type="evidence" value="ECO:0007669"/>
    <property type="project" value="InterPro"/>
</dbReference>